<evidence type="ECO:0000313" key="1">
    <source>
        <dbReference type="EMBL" id="CAE0153259.1"/>
    </source>
</evidence>
<protein>
    <recommendedName>
        <fullName evidence="2">ABC transporter domain-containing protein</fullName>
    </recommendedName>
</protein>
<evidence type="ECO:0008006" key="2">
    <source>
        <dbReference type="Google" id="ProtNLM"/>
    </source>
</evidence>
<gene>
    <name evidence="1" type="ORF">HERI1096_LOCUS39920</name>
</gene>
<accession>A0A7S3C3P7</accession>
<dbReference type="SUPFAM" id="SSF52540">
    <property type="entry name" value="P-loop containing nucleoside triphosphate hydrolases"/>
    <property type="match status" value="1"/>
</dbReference>
<sequence length="169" mass="17801">MAGATKVGGEVAGGILQDDDPFVASLLREHEDWGSALSGGQRVKLEFIRSVFLPGACPDILLLDEAFAPLDPSSKLLIMRRLHTFCSTSLVLVIYHAEAREAEASQAMVDATVGSNAHAQLNEGTRSRGEAPNASADVCSAAGGSFFDGVVRFSEDGNVTFDQAVDLCT</sequence>
<dbReference type="EMBL" id="HBHX01072153">
    <property type="protein sequence ID" value="CAE0153259.1"/>
    <property type="molecule type" value="Transcribed_RNA"/>
</dbReference>
<reference evidence="1" key="1">
    <citation type="submission" date="2021-01" db="EMBL/GenBank/DDBJ databases">
        <authorList>
            <person name="Corre E."/>
            <person name="Pelletier E."/>
            <person name="Niang G."/>
            <person name="Scheremetjew M."/>
            <person name="Finn R."/>
            <person name="Kale V."/>
            <person name="Holt S."/>
            <person name="Cochrane G."/>
            <person name="Meng A."/>
            <person name="Brown T."/>
            <person name="Cohen L."/>
        </authorList>
    </citation>
    <scope>NUCLEOTIDE SEQUENCE</scope>
    <source>
        <strain evidence="1">CCMP281</strain>
    </source>
</reference>
<name>A0A7S3C3P7_9EUKA</name>
<dbReference type="CDD" id="cd00267">
    <property type="entry name" value="ABC_ATPase"/>
    <property type="match status" value="1"/>
</dbReference>
<dbReference type="InterPro" id="IPR027417">
    <property type="entry name" value="P-loop_NTPase"/>
</dbReference>
<dbReference type="Gene3D" id="3.40.50.300">
    <property type="entry name" value="P-loop containing nucleotide triphosphate hydrolases"/>
    <property type="match status" value="1"/>
</dbReference>
<dbReference type="AlphaFoldDB" id="A0A7S3C3P7"/>
<proteinExistence type="predicted"/>
<organism evidence="1">
    <name type="scientific">Haptolina ericina</name>
    <dbReference type="NCBI Taxonomy" id="156174"/>
    <lineage>
        <taxon>Eukaryota</taxon>
        <taxon>Haptista</taxon>
        <taxon>Haptophyta</taxon>
        <taxon>Prymnesiophyceae</taxon>
        <taxon>Prymnesiales</taxon>
        <taxon>Prymnesiaceae</taxon>
        <taxon>Haptolina</taxon>
    </lineage>
</organism>